<dbReference type="SUPFAM" id="SSF52540">
    <property type="entry name" value="P-loop containing nucleoside triphosphate hydrolases"/>
    <property type="match status" value="2"/>
</dbReference>
<dbReference type="RefSeq" id="WP_255045671.1">
    <property type="nucleotide sequence ID" value="NZ_CP101415.1"/>
</dbReference>
<dbReference type="PANTHER" id="PTHR47959:SF13">
    <property type="entry name" value="ATP-DEPENDENT RNA HELICASE RHLE"/>
    <property type="match status" value="1"/>
</dbReference>
<dbReference type="InterPro" id="IPR050079">
    <property type="entry name" value="DEAD_box_RNA_helicase"/>
</dbReference>
<keyword evidence="1" id="KW-0547">Nucleotide-binding</keyword>
<evidence type="ECO:0000256" key="1">
    <source>
        <dbReference type="ARBA" id="ARBA00022741"/>
    </source>
</evidence>
<dbReference type="InterPro" id="IPR027417">
    <property type="entry name" value="P-loop_NTPase"/>
</dbReference>
<proteinExistence type="inferred from homology"/>
<dbReference type="PROSITE" id="PS51194">
    <property type="entry name" value="HELICASE_CTER"/>
    <property type="match status" value="1"/>
</dbReference>
<evidence type="ECO:0000313" key="9">
    <source>
        <dbReference type="Proteomes" id="UP001216384"/>
    </source>
</evidence>
<dbReference type="InterPro" id="IPR001650">
    <property type="entry name" value="Helicase_C-like"/>
</dbReference>
<sequence>MNKIYNWKDFIQKTLEQLKINEPTKIQKEAIPPIINNKNIIGVAPTGTGKTLAFLLPILQNLDPELNLIQAVIIVPTRELGNQIKNVLDKFIKNNNTIKVRSFVGGAEFDKQIINIKNNPPHILISTPKRFNEALNHKVNWNLTSTKYLVYDEIDMLIDQGFINDLINTQEYLSNANNKLVITAFSATLHEDLINKIKRFIKNATPINVSGSIWVHENIKHYLIKNKSLDKLDSLHAIIKNIDPYLCLIFVNKISDIDEIKNWFEVQKIPYAVLHGKLDSRQRKQQFNLIKNQVVKYGIVSDLSSRGMDFQGVSHVISWNLPKDDIWYIHRSGRTSRSIYQGESYVLHDPNDEPIIKRLEQKKIIFIPLKINRDLSLTRYELIKTANKKTLDDKTAQEIKKILNKAPKKVQPGYKKKVKQQINKVKAKAKREAIEKKVKERLIAGYKRKNTKKN</sequence>
<dbReference type="InterPro" id="IPR044742">
    <property type="entry name" value="DEAD/DEAH_RhlB"/>
</dbReference>
<feature type="domain" description="Helicase ATP-binding" evidence="6">
    <location>
        <begin position="31"/>
        <end position="207"/>
    </location>
</feature>
<dbReference type="EMBL" id="JAJHZP010000014">
    <property type="protein sequence ID" value="MDC4183488.1"/>
    <property type="molecule type" value="Genomic_DNA"/>
</dbReference>
<dbReference type="Gene3D" id="3.40.50.300">
    <property type="entry name" value="P-loop containing nucleotide triphosphate hydrolases"/>
    <property type="match status" value="2"/>
</dbReference>
<dbReference type="PROSITE" id="PS51192">
    <property type="entry name" value="HELICASE_ATP_BIND_1"/>
    <property type="match status" value="1"/>
</dbReference>
<organism evidence="8 9">
    <name type="scientific">Mycoplasma bradburyae</name>
    <dbReference type="NCBI Taxonomy" id="2963128"/>
    <lineage>
        <taxon>Bacteria</taxon>
        <taxon>Bacillati</taxon>
        <taxon>Mycoplasmatota</taxon>
        <taxon>Mollicutes</taxon>
        <taxon>Mycoplasmataceae</taxon>
        <taxon>Mycoplasma</taxon>
    </lineage>
</organism>
<dbReference type="GO" id="GO:0005524">
    <property type="term" value="F:ATP binding"/>
    <property type="evidence" value="ECO:0007669"/>
    <property type="project" value="UniProtKB-KW"/>
</dbReference>
<feature type="domain" description="Helicase C-terminal" evidence="7">
    <location>
        <begin position="231"/>
        <end position="383"/>
    </location>
</feature>
<dbReference type="InterPro" id="IPR011545">
    <property type="entry name" value="DEAD/DEAH_box_helicase_dom"/>
</dbReference>
<comment type="caution">
    <text evidence="8">The sequence shown here is derived from an EMBL/GenBank/DDBJ whole genome shotgun (WGS) entry which is preliminary data.</text>
</comment>
<evidence type="ECO:0000256" key="2">
    <source>
        <dbReference type="ARBA" id="ARBA00022801"/>
    </source>
</evidence>
<protein>
    <submittedName>
        <fullName evidence="8">DEAD/DEAH box helicase</fullName>
    </submittedName>
</protein>
<keyword evidence="3 8" id="KW-0347">Helicase</keyword>
<accession>A0AAW6HQX3</accession>
<keyword evidence="2" id="KW-0378">Hydrolase</keyword>
<dbReference type="GO" id="GO:0003676">
    <property type="term" value="F:nucleic acid binding"/>
    <property type="evidence" value="ECO:0007669"/>
    <property type="project" value="InterPro"/>
</dbReference>
<evidence type="ECO:0000313" key="8">
    <source>
        <dbReference type="EMBL" id="MDC4183488.1"/>
    </source>
</evidence>
<dbReference type="SMART" id="SM00487">
    <property type="entry name" value="DEXDc"/>
    <property type="match status" value="1"/>
</dbReference>
<dbReference type="Pfam" id="PF00270">
    <property type="entry name" value="DEAD"/>
    <property type="match status" value="1"/>
</dbReference>
<comment type="similarity">
    <text evidence="5">Belongs to the DEAD box helicase family.</text>
</comment>
<dbReference type="InterPro" id="IPR014001">
    <property type="entry name" value="Helicase_ATP-bd"/>
</dbReference>
<dbReference type="PANTHER" id="PTHR47959">
    <property type="entry name" value="ATP-DEPENDENT RNA HELICASE RHLE-RELATED"/>
    <property type="match status" value="1"/>
</dbReference>
<dbReference type="GO" id="GO:0016787">
    <property type="term" value="F:hydrolase activity"/>
    <property type="evidence" value="ECO:0007669"/>
    <property type="project" value="UniProtKB-KW"/>
</dbReference>
<dbReference type="SMART" id="SM00490">
    <property type="entry name" value="HELICc"/>
    <property type="match status" value="1"/>
</dbReference>
<dbReference type="Proteomes" id="UP001216384">
    <property type="component" value="Unassembled WGS sequence"/>
</dbReference>
<keyword evidence="4" id="KW-0067">ATP-binding</keyword>
<gene>
    <name evidence="8" type="ORF">LNO71_02385</name>
</gene>
<evidence type="ECO:0000256" key="5">
    <source>
        <dbReference type="ARBA" id="ARBA00038437"/>
    </source>
</evidence>
<evidence type="ECO:0000259" key="6">
    <source>
        <dbReference type="PROSITE" id="PS51192"/>
    </source>
</evidence>
<evidence type="ECO:0000256" key="4">
    <source>
        <dbReference type="ARBA" id="ARBA00022840"/>
    </source>
</evidence>
<name>A0AAW6HQX3_9MOLU</name>
<dbReference type="GO" id="GO:0005829">
    <property type="term" value="C:cytosol"/>
    <property type="evidence" value="ECO:0007669"/>
    <property type="project" value="TreeGrafter"/>
</dbReference>
<dbReference type="CDD" id="cd18787">
    <property type="entry name" value="SF2_C_DEAD"/>
    <property type="match status" value="1"/>
</dbReference>
<dbReference type="AlphaFoldDB" id="A0AAW6HQX3"/>
<evidence type="ECO:0000256" key="3">
    <source>
        <dbReference type="ARBA" id="ARBA00022806"/>
    </source>
</evidence>
<dbReference type="GO" id="GO:0003724">
    <property type="term" value="F:RNA helicase activity"/>
    <property type="evidence" value="ECO:0007669"/>
    <property type="project" value="TreeGrafter"/>
</dbReference>
<reference evidence="8" key="1">
    <citation type="submission" date="2021-11" db="EMBL/GenBank/DDBJ databases">
        <title>Description of Mycoplasma bradburyaesp. nov.from sea birds: a tribute to a great mycoplasmologist.</title>
        <authorList>
            <person name="Ramirez A.S."/>
            <person name="Poveda C."/>
            <person name="Suarez-Perez A."/>
            <person name="Rosales R.S."/>
            <person name="Dijkman R."/>
            <person name="Feberwee A."/>
            <person name="Spergser J."/>
            <person name="Szostak M.P."/>
            <person name="Ressel L."/>
            <person name="Calabuig P."/>
            <person name="Catania S."/>
            <person name="Gobbo F."/>
            <person name="Timofte D."/>
            <person name="Poveda J.B."/>
        </authorList>
    </citation>
    <scope>NUCLEOTIDE SEQUENCE</scope>
    <source>
        <strain evidence="8">T264</strain>
    </source>
</reference>
<dbReference type="Pfam" id="PF00271">
    <property type="entry name" value="Helicase_C"/>
    <property type="match status" value="1"/>
</dbReference>
<evidence type="ECO:0000259" key="7">
    <source>
        <dbReference type="PROSITE" id="PS51194"/>
    </source>
</evidence>
<dbReference type="CDD" id="cd00268">
    <property type="entry name" value="DEADc"/>
    <property type="match status" value="1"/>
</dbReference>